<keyword evidence="1" id="KW-0175">Coiled coil</keyword>
<organism evidence="2 3">
    <name type="scientific">Mycena venus</name>
    <dbReference type="NCBI Taxonomy" id="2733690"/>
    <lineage>
        <taxon>Eukaryota</taxon>
        <taxon>Fungi</taxon>
        <taxon>Dikarya</taxon>
        <taxon>Basidiomycota</taxon>
        <taxon>Agaricomycotina</taxon>
        <taxon>Agaricomycetes</taxon>
        <taxon>Agaricomycetidae</taxon>
        <taxon>Agaricales</taxon>
        <taxon>Marasmiineae</taxon>
        <taxon>Mycenaceae</taxon>
        <taxon>Mycena</taxon>
    </lineage>
</organism>
<dbReference type="Proteomes" id="UP000620124">
    <property type="component" value="Unassembled WGS sequence"/>
</dbReference>
<keyword evidence="3" id="KW-1185">Reference proteome</keyword>
<accession>A0A8H7CW43</accession>
<comment type="caution">
    <text evidence="2">The sequence shown here is derived from an EMBL/GenBank/DDBJ whole genome shotgun (WGS) entry which is preliminary data.</text>
</comment>
<sequence>MSLVTELDNSLFTKMNSESDTGRTTGPYDLASIVASTISRVDARLADLDEEIGRLEDRLQQLEAERTSLSHYRAQNLAILSPLRRIPFEVLAEIFLCTLSSAWYWVDFGGARVTESPWLLTHISRRWRAVPCSTPSLWSVVDLCFGADTNPVSLSMVEAQMARSRAQKLKVHFYGCEISDPPPSNRYFPLFSPAFITMEVLDLQMTSHLVPSLERLRIASLHSADCGSNGTFSGFLWSTSPSSTNIVISRFICLCTNLPAMMSTPPEKSIVLEEIVIDKDDLGSHDILPYLELSVARSSCRLRKVLFNGCPTATAKILEKFPSIVELAIVSDSPADNRRLESLMQTLTISEVPGSRAVAPHLRCLAFASTDDGQIVPRHLSGNGKIALESRMLCA</sequence>
<evidence type="ECO:0000313" key="2">
    <source>
        <dbReference type="EMBL" id="KAF7352510.1"/>
    </source>
</evidence>
<protein>
    <recommendedName>
        <fullName evidence="4">F-box domain-containing protein</fullName>
    </recommendedName>
</protein>
<reference evidence="2" key="1">
    <citation type="submission" date="2020-05" db="EMBL/GenBank/DDBJ databases">
        <title>Mycena genomes resolve the evolution of fungal bioluminescence.</title>
        <authorList>
            <person name="Tsai I.J."/>
        </authorList>
    </citation>
    <scope>NUCLEOTIDE SEQUENCE</scope>
    <source>
        <strain evidence="2">CCC161011</strain>
    </source>
</reference>
<feature type="coiled-coil region" evidence="1">
    <location>
        <begin position="38"/>
        <end position="72"/>
    </location>
</feature>
<dbReference type="EMBL" id="JACAZI010000009">
    <property type="protein sequence ID" value="KAF7352510.1"/>
    <property type="molecule type" value="Genomic_DNA"/>
</dbReference>
<proteinExistence type="predicted"/>
<dbReference type="OrthoDB" id="3365698at2759"/>
<evidence type="ECO:0008006" key="4">
    <source>
        <dbReference type="Google" id="ProtNLM"/>
    </source>
</evidence>
<evidence type="ECO:0000313" key="3">
    <source>
        <dbReference type="Proteomes" id="UP000620124"/>
    </source>
</evidence>
<name>A0A8H7CW43_9AGAR</name>
<dbReference type="AlphaFoldDB" id="A0A8H7CW43"/>
<evidence type="ECO:0000256" key="1">
    <source>
        <dbReference type="SAM" id="Coils"/>
    </source>
</evidence>
<gene>
    <name evidence="2" type="ORF">MVEN_01215900</name>
</gene>